<evidence type="ECO:0000256" key="2">
    <source>
        <dbReference type="SAM" id="Phobius"/>
    </source>
</evidence>
<dbReference type="EMBL" id="KL142388">
    <property type="protein sequence ID" value="KDR72481.1"/>
    <property type="molecule type" value="Genomic_DNA"/>
</dbReference>
<evidence type="ECO:0008006" key="5">
    <source>
        <dbReference type="Google" id="ProtNLM"/>
    </source>
</evidence>
<protein>
    <recommendedName>
        <fullName evidence="5">Transmembrane protein</fullName>
    </recommendedName>
</protein>
<reference evidence="4" key="1">
    <citation type="journal article" date="2014" name="Proc. Natl. Acad. Sci. U.S.A.">
        <title>Extensive sampling of basidiomycete genomes demonstrates inadequacy of the white-rot/brown-rot paradigm for wood decay fungi.</title>
        <authorList>
            <person name="Riley R."/>
            <person name="Salamov A.A."/>
            <person name="Brown D.W."/>
            <person name="Nagy L.G."/>
            <person name="Floudas D."/>
            <person name="Held B.W."/>
            <person name="Levasseur A."/>
            <person name="Lombard V."/>
            <person name="Morin E."/>
            <person name="Otillar R."/>
            <person name="Lindquist E.A."/>
            <person name="Sun H."/>
            <person name="LaButti K.M."/>
            <person name="Schmutz J."/>
            <person name="Jabbour D."/>
            <person name="Luo H."/>
            <person name="Baker S.E."/>
            <person name="Pisabarro A.G."/>
            <person name="Walton J.D."/>
            <person name="Blanchette R.A."/>
            <person name="Henrissat B."/>
            <person name="Martin F."/>
            <person name="Cullen D."/>
            <person name="Hibbett D.S."/>
            <person name="Grigoriev I.V."/>
        </authorList>
    </citation>
    <scope>NUCLEOTIDE SEQUENCE [LARGE SCALE GENOMIC DNA]</scope>
    <source>
        <strain evidence="4">CBS 339.88</strain>
    </source>
</reference>
<evidence type="ECO:0000313" key="3">
    <source>
        <dbReference type="EMBL" id="KDR72481.1"/>
    </source>
</evidence>
<dbReference type="HOGENOM" id="CLU_021534_0_0_1"/>
<feature type="transmembrane region" description="Helical" evidence="2">
    <location>
        <begin position="60"/>
        <end position="78"/>
    </location>
</feature>
<accession>A0A067SNM6</accession>
<keyword evidence="2" id="KW-0472">Membrane</keyword>
<evidence type="ECO:0000256" key="1">
    <source>
        <dbReference type="SAM" id="MobiDB-lite"/>
    </source>
</evidence>
<organism evidence="3 4">
    <name type="scientific">Galerina marginata (strain CBS 339.88)</name>
    <dbReference type="NCBI Taxonomy" id="685588"/>
    <lineage>
        <taxon>Eukaryota</taxon>
        <taxon>Fungi</taxon>
        <taxon>Dikarya</taxon>
        <taxon>Basidiomycota</taxon>
        <taxon>Agaricomycotina</taxon>
        <taxon>Agaricomycetes</taxon>
        <taxon>Agaricomycetidae</taxon>
        <taxon>Agaricales</taxon>
        <taxon>Agaricineae</taxon>
        <taxon>Strophariaceae</taxon>
        <taxon>Galerina</taxon>
    </lineage>
</organism>
<dbReference type="AlphaFoldDB" id="A0A067SNM6"/>
<sequence length="556" mass="60545">MKYLDAPPTPIGEPHKTWVPMPLRPYFWIPLIIFLIGGAIGLEVALHFSNKNQGWPSKQTDNGFIALHYVYVVALWTWTDIEIKKIQQFPGMDSSGVQPTLSRCPCFFDGNFELELSTAGCCFARCEGYMDPAFLTGAGYAGASVLYDLPAPAFIQIPYTIANFELPLSVTNNGTAFVNTTAIKSETGCQAVPVQMTLTAPGAWSNTASLNGCSITWAVSNSTTDTLFGADTPTCDSAPPPQFNPVVFWFFSYASPARASATFCYPTISLWEVNAGVDISTGNVTKVSEIRPFSQDSKFSSFSANVTGAPLNGRAYNGIKFNLTAPDQFVLGRQNATQLQLPASIYQAALKSPQGYVGSFDANTFTTLSNEVYGIYLALVAREVYFLPDTEDINVQVKTFQKRVWLSDVAAHLLAAAMFILAFFGTIVHLFHIEDRRYLSLKHEPGTIASAVSIGAQTGVGQVLAGRQGEGDLKEALRNRKFRIDPVTMKIIMEGEYGYETAAVPTSPMSRRKSILEILQGQRQGRTLNRSPPGTNAPPSPKTPKTPKTPTNPQSA</sequence>
<keyword evidence="4" id="KW-1185">Reference proteome</keyword>
<feature type="compositionally biased region" description="Polar residues" evidence="1">
    <location>
        <begin position="521"/>
        <end position="534"/>
    </location>
</feature>
<gene>
    <name evidence="3" type="ORF">GALMADRAFT_73674</name>
</gene>
<evidence type="ECO:0000313" key="4">
    <source>
        <dbReference type="Proteomes" id="UP000027222"/>
    </source>
</evidence>
<feature type="transmembrane region" description="Helical" evidence="2">
    <location>
        <begin position="409"/>
        <end position="433"/>
    </location>
</feature>
<feature type="compositionally biased region" description="Pro residues" evidence="1">
    <location>
        <begin position="535"/>
        <end position="544"/>
    </location>
</feature>
<feature type="transmembrane region" description="Helical" evidence="2">
    <location>
        <begin position="26"/>
        <end position="48"/>
    </location>
</feature>
<feature type="compositionally biased region" description="Low complexity" evidence="1">
    <location>
        <begin position="546"/>
        <end position="556"/>
    </location>
</feature>
<keyword evidence="2" id="KW-0812">Transmembrane</keyword>
<feature type="region of interest" description="Disordered" evidence="1">
    <location>
        <begin position="518"/>
        <end position="556"/>
    </location>
</feature>
<dbReference type="OrthoDB" id="3248909at2759"/>
<name>A0A067SNM6_GALM3</name>
<keyword evidence="2" id="KW-1133">Transmembrane helix</keyword>
<proteinExistence type="predicted"/>
<dbReference type="STRING" id="685588.A0A067SNM6"/>
<dbReference type="Proteomes" id="UP000027222">
    <property type="component" value="Unassembled WGS sequence"/>
</dbReference>